<keyword evidence="4" id="KW-1185">Reference proteome</keyword>
<evidence type="ECO:0000256" key="2">
    <source>
        <dbReference type="ARBA" id="ARBA00014933"/>
    </source>
</evidence>
<dbReference type="Proteomes" id="UP001152799">
    <property type="component" value="Chromosome 2"/>
</dbReference>
<reference evidence="3" key="1">
    <citation type="submission" date="2022-01" db="EMBL/GenBank/DDBJ databases">
        <authorList>
            <person name="King R."/>
        </authorList>
    </citation>
    <scope>NUCLEOTIDE SEQUENCE</scope>
</reference>
<protein>
    <recommendedName>
        <fullName evidence="2">26S proteasome non-ATPase regulatory subunit 5</fullName>
    </recommendedName>
</protein>
<dbReference type="Pfam" id="PF10508">
    <property type="entry name" value="Proteasom_PSMB"/>
    <property type="match status" value="1"/>
</dbReference>
<evidence type="ECO:0000313" key="4">
    <source>
        <dbReference type="Proteomes" id="UP001152799"/>
    </source>
</evidence>
<dbReference type="InterPro" id="IPR011989">
    <property type="entry name" value="ARM-like"/>
</dbReference>
<dbReference type="GO" id="GO:0043248">
    <property type="term" value="P:proteasome assembly"/>
    <property type="evidence" value="ECO:0007669"/>
    <property type="project" value="InterPro"/>
</dbReference>
<evidence type="ECO:0000256" key="1">
    <source>
        <dbReference type="ARBA" id="ARBA00006823"/>
    </source>
</evidence>
<dbReference type="InterPro" id="IPR016024">
    <property type="entry name" value="ARM-type_fold"/>
</dbReference>
<dbReference type="OrthoDB" id="10250600at2759"/>
<dbReference type="GO" id="GO:0005829">
    <property type="term" value="C:cytosol"/>
    <property type="evidence" value="ECO:0007669"/>
    <property type="project" value="TreeGrafter"/>
</dbReference>
<name>A0A9N9QNL1_9CUCU</name>
<gene>
    <name evidence="3" type="ORF">CEUTPL_LOCUS6019</name>
</gene>
<evidence type="ECO:0000313" key="3">
    <source>
        <dbReference type="EMBL" id="CAG9765414.1"/>
    </source>
</evidence>
<comment type="similarity">
    <text evidence="1">Belongs to the proteasome subunit S5B/HSM3 family.</text>
</comment>
<dbReference type="SUPFAM" id="SSF48371">
    <property type="entry name" value="ARM repeat"/>
    <property type="match status" value="1"/>
</dbReference>
<dbReference type="PANTHER" id="PTHR13554:SF10">
    <property type="entry name" value="26S PROTEASOME NON-ATPASE REGULATORY SUBUNIT 5"/>
    <property type="match status" value="1"/>
</dbReference>
<dbReference type="EMBL" id="OU892278">
    <property type="protein sequence ID" value="CAG9765414.1"/>
    <property type="molecule type" value="Genomic_DNA"/>
</dbReference>
<sequence>MDSQDEWYRDKLSNLIQEDLRIPTLSELREQLSSLSKDEFNRIVTNLQLPLVFDCLNDTNSQQVDLACDVLTLCLNNLTLEEITNRYSSDLERALLHPYTSVKTMALQEIKRSLDDEESLGAFCQQTSMLVNVVSCIGDSQLGPAKIASDIVVALGATLPGANKITTNEILVVIENLMNMNEIVRLRVYEMIIRISEQSEYCFEKFQAAGFMKKIIDGLKNDDILYTMNTIQILSQLADCEHGYNFLERTDTLNKIFSLLTEDELKVYWCEPGILKFFGSVSQKRPHEIIVKHPKLINRLFANIESSDATVIGISLDTIGLMGQTSQGKVALASTGTQIDGTIRTISHLINSLPTEIRVRALNCIENLLRTDRFDIAEITEKWFHLLGKNPMEMITRYAKNPFVDLRLAGIGIINALARQQWGQKAIRDTPGLIEYLLDRRLETNKECKEAKFEVIRLLSGSLLFDRHVQDKMTEFIKEGPFYVQIVTEVAVEGD</sequence>
<dbReference type="InterPro" id="IPR019538">
    <property type="entry name" value="PSMD5"/>
</dbReference>
<dbReference type="PANTHER" id="PTHR13554">
    <property type="entry name" value="26S PROTEASOME NON-ATPASE REGULATORY SUBUNIT 5-RELATED"/>
    <property type="match status" value="1"/>
</dbReference>
<organism evidence="3 4">
    <name type="scientific">Ceutorhynchus assimilis</name>
    <name type="common">cabbage seed weevil</name>
    <dbReference type="NCBI Taxonomy" id="467358"/>
    <lineage>
        <taxon>Eukaryota</taxon>
        <taxon>Metazoa</taxon>
        <taxon>Ecdysozoa</taxon>
        <taxon>Arthropoda</taxon>
        <taxon>Hexapoda</taxon>
        <taxon>Insecta</taxon>
        <taxon>Pterygota</taxon>
        <taxon>Neoptera</taxon>
        <taxon>Endopterygota</taxon>
        <taxon>Coleoptera</taxon>
        <taxon>Polyphaga</taxon>
        <taxon>Cucujiformia</taxon>
        <taxon>Curculionidae</taxon>
        <taxon>Ceutorhynchinae</taxon>
        <taxon>Ceutorhynchus</taxon>
    </lineage>
</organism>
<accession>A0A9N9QNL1</accession>
<dbReference type="Gene3D" id="1.25.10.10">
    <property type="entry name" value="Leucine-rich Repeat Variant"/>
    <property type="match status" value="2"/>
</dbReference>
<dbReference type="AlphaFoldDB" id="A0A9N9QNL1"/>
<proteinExistence type="inferred from homology"/>